<proteinExistence type="predicted"/>
<name>A0A3M8CYJ6_9BACL</name>
<keyword evidence="2" id="KW-1185">Reference proteome</keyword>
<sequence>MSHEEIKTNYHSFIGEIKSVFDPINLKMGSQDVSTWRGQAFIGPLKEFGGAFRSAGALGKIGDLHFI</sequence>
<evidence type="ECO:0000313" key="1">
    <source>
        <dbReference type="EMBL" id="RNB79945.1"/>
    </source>
</evidence>
<reference evidence="1 2" key="1">
    <citation type="submission" date="2018-10" db="EMBL/GenBank/DDBJ databases">
        <title>Phylogenomics of Brevibacillus.</title>
        <authorList>
            <person name="Dunlap C."/>
        </authorList>
    </citation>
    <scope>NUCLEOTIDE SEQUENCE [LARGE SCALE GENOMIC DNA]</scope>
    <source>
        <strain evidence="1 2">JCM 15774</strain>
    </source>
</reference>
<dbReference type="EMBL" id="RHHU01000018">
    <property type="protein sequence ID" value="RNB79945.1"/>
    <property type="molecule type" value="Genomic_DNA"/>
</dbReference>
<evidence type="ECO:0000313" key="2">
    <source>
        <dbReference type="Proteomes" id="UP000269573"/>
    </source>
</evidence>
<organism evidence="1 2">
    <name type="scientific">Brevibacillus nitrificans</name>
    <dbReference type="NCBI Taxonomy" id="651560"/>
    <lineage>
        <taxon>Bacteria</taxon>
        <taxon>Bacillati</taxon>
        <taxon>Bacillota</taxon>
        <taxon>Bacilli</taxon>
        <taxon>Bacillales</taxon>
        <taxon>Paenibacillaceae</taxon>
        <taxon>Brevibacillus</taxon>
    </lineage>
</organism>
<dbReference type="Proteomes" id="UP000269573">
    <property type="component" value="Unassembled WGS sequence"/>
</dbReference>
<accession>A0A3M8CYJ6</accession>
<gene>
    <name evidence="1" type="ORF">EDM59_26480</name>
</gene>
<protein>
    <submittedName>
        <fullName evidence="1">Uncharacterized protein</fullName>
    </submittedName>
</protein>
<comment type="caution">
    <text evidence="1">The sequence shown here is derived from an EMBL/GenBank/DDBJ whole genome shotgun (WGS) entry which is preliminary data.</text>
</comment>
<dbReference type="AlphaFoldDB" id="A0A3M8CYJ6"/>